<reference evidence="3 4" key="1">
    <citation type="submission" date="2017-04" db="EMBL/GenBank/DDBJ databases">
        <title>Draft genome sequence of Marssonina coronaria NL1: causal agent of apple blotch.</title>
        <authorList>
            <person name="Cheng Q."/>
        </authorList>
    </citation>
    <scope>NUCLEOTIDE SEQUENCE [LARGE SCALE GENOMIC DNA]</scope>
    <source>
        <strain evidence="3 4">NL1</strain>
    </source>
</reference>
<keyword evidence="2" id="KW-1133">Transmembrane helix</keyword>
<protein>
    <submittedName>
        <fullName evidence="3">Uncharacterized protein</fullName>
    </submittedName>
</protein>
<dbReference type="EMBL" id="MZNU01000102">
    <property type="protein sequence ID" value="OWP04483.1"/>
    <property type="molecule type" value="Genomic_DNA"/>
</dbReference>
<gene>
    <name evidence="3" type="ORF">B2J93_1342</name>
</gene>
<feature type="transmembrane region" description="Helical" evidence="2">
    <location>
        <begin position="26"/>
        <end position="48"/>
    </location>
</feature>
<dbReference type="InParanoid" id="A0A218ZA73"/>
<sequence>MAGGPELPLGRSSRACKGLDLSHRLVVVPVAVLAAVAAAMLIFICWWFPRAWARGQASDEAEYDEARRRREAAVTDADADADADVERAAGHAAPPRSAAIRRAHVPSPVAPY</sequence>
<proteinExistence type="predicted"/>
<evidence type="ECO:0000256" key="2">
    <source>
        <dbReference type="SAM" id="Phobius"/>
    </source>
</evidence>
<keyword evidence="2" id="KW-0812">Transmembrane</keyword>
<comment type="caution">
    <text evidence="3">The sequence shown here is derived from an EMBL/GenBank/DDBJ whole genome shotgun (WGS) entry which is preliminary data.</text>
</comment>
<dbReference type="AlphaFoldDB" id="A0A218ZA73"/>
<organism evidence="3 4">
    <name type="scientific">Diplocarpon coronariae</name>
    <dbReference type="NCBI Taxonomy" id="2795749"/>
    <lineage>
        <taxon>Eukaryota</taxon>
        <taxon>Fungi</taxon>
        <taxon>Dikarya</taxon>
        <taxon>Ascomycota</taxon>
        <taxon>Pezizomycotina</taxon>
        <taxon>Leotiomycetes</taxon>
        <taxon>Helotiales</taxon>
        <taxon>Drepanopezizaceae</taxon>
        <taxon>Diplocarpon</taxon>
    </lineage>
</organism>
<name>A0A218ZA73_9HELO</name>
<accession>A0A218ZA73</accession>
<evidence type="ECO:0000313" key="4">
    <source>
        <dbReference type="Proteomes" id="UP000242519"/>
    </source>
</evidence>
<feature type="compositionally biased region" description="Basic and acidic residues" evidence="1">
    <location>
        <begin position="64"/>
        <end position="73"/>
    </location>
</feature>
<keyword evidence="2" id="KW-0472">Membrane</keyword>
<keyword evidence="4" id="KW-1185">Reference proteome</keyword>
<dbReference type="STRING" id="503106.A0A218ZA73"/>
<evidence type="ECO:0000256" key="1">
    <source>
        <dbReference type="SAM" id="MobiDB-lite"/>
    </source>
</evidence>
<dbReference type="Proteomes" id="UP000242519">
    <property type="component" value="Unassembled WGS sequence"/>
</dbReference>
<feature type="region of interest" description="Disordered" evidence="1">
    <location>
        <begin position="56"/>
        <end position="112"/>
    </location>
</feature>
<evidence type="ECO:0000313" key="3">
    <source>
        <dbReference type="EMBL" id="OWP04483.1"/>
    </source>
</evidence>